<dbReference type="SUPFAM" id="SSF55846">
    <property type="entry name" value="N-acetylmuramoyl-L-alanine amidase-like"/>
    <property type="match status" value="1"/>
</dbReference>
<dbReference type="Gene3D" id="3.40.80.10">
    <property type="entry name" value="Peptidoglycan recognition protein-like"/>
    <property type="match status" value="1"/>
</dbReference>
<evidence type="ECO:0000256" key="12">
    <source>
        <dbReference type="ARBA" id="ARBA00042615"/>
    </source>
</evidence>
<keyword evidence="10" id="KW-0961">Cell wall biogenesis/degradation</keyword>
<dbReference type="InterPro" id="IPR036505">
    <property type="entry name" value="Amidase/PGRP_sf"/>
</dbReference>
<dbReference type="GO" id="GO:0046872">
    <property type="term" value="F:metal ion binding"/>
    <property type="evidence" value="ECO:0007669"/>
    <property type="project" value="UniProtKB-KW"/>
</dbReference>
<dbReference type="OrthoDB" id="9794842at2"/>
<evidence type="ECO:0000256" key="6">
    <source>
        <dbReference type="ARBA" id="ARBA00022490"/>
    </source>
</evidence>
<evidence type="ECO:0000256" key="10">
    <source>
        <dbReference type="ARBA" id="ARBA00023316"/>
    </source>
</evidence>
<keyword evidence="6" id="KW-0963">Cytoplasm</keyword>
<dbReference type="Proteomes" id="UP000199236">
    <property type="component" value="Unassembled WGS sequence"/>
</dbReference>
<feature type="domain" description="N-acetylmuramoyl-L-alanine amidase" evidence="13">
    <location>
        <begin position="27"/>
        <end position="197"/>
    </location>
</feature>
<evidence type="ECO:0000313" key="14">
    <source>
        <dbReference type="EMBL" id="SFO10423.1"/>
    </source>
</evidence>
<dbReference type="GO" id="GO:0005737">
    <property type="term" value="C:cytoplasm"/>
    <property type="evidence" value="ECO:0007669"/>
    <property type="project" value="UniProtKB-SubCell"/>
</dbReference>
<name>A0A1I5EGD5_9HYPH</name>
<dbReference type="Pfam" id="PF01510">
    <property type="entry name" value="Amidase_2"/>
    <property type="match status" value="1"/>
</dbReference>
<evidence type="ECO:0000256" key="9">
    <source>
        <dbReference type="ARBA" id="ARBA00022833"/>
    </source>
</evidence>
<keyword evidence="8" id="KW-0378">Hydrolase</keyword>
<evidence type="ECO:0000256" key="3">
    <source>
        <dbReference type="ARBA" id="ARBA00004496"/>
    </source>
</evidence>
<sequence>MFDISPHSAYTIRNHMLCANEAPVPFERSPNQSGDFSPRGIILHDTAGRLEKGNAVNWFLKPEAKASAHLTIERDGSVTQQVAFNRRAWHAGKSCYRGEEGVNAFAFGIEMVNLGRCNKLRDGSIQPWFKGDYRDGTDGLHFAFAASRAHGKGWWLDYSAAQIRTVTAIAQSLIEKYQLSFIAGHWEIAPGRKIDPNPLFPLEPLRNALLGAKGEQGGPMVIADANLRRWPSYADNVIRVLEKGTPLTIIRSGHYKPLGHAELWHLVDAGDQQGWVNGTLIDLD</sequence>
<evidence type="ECO:0000256" key="2">
    <source>
        <dbReference type="ARBA" id="ARBA00001947"/>
    </source>
</evidence>
<comment type="cofactor">
    <cofactor evidence="2">
        <name>Zn(2+)</name>
        <dbReference type="ChEBI" id="CHEBI:29105"/>
    </cofactor>
</comment>
<comment type="similarity">
    <text evidence="4">Belongs to the N-acetylmuramoyl-L-alanine amidase 2 family.</text>
</comment>
<evidence type="ECO:0000256" key="7">
    <source>
        <dbReference type="ARBA" id="ARBA00022723"/>
    </source>
</evidence>
<evidence type="ECO:0000259" key="13">
    <source>
        <dbReference type="SMART" id="SM00644"/>
    </source>
</evidence>
<evidence type="ECO:0000256" key="8">
    <source>
        <dbReference type="ARBA" id="ARBA00022801"/>
    </source>
</evidence>
<dbReference type="Gene3D" id="2.30.30.40">
    <property type="entry name" value="SH3 Domains"/>
    <property type="match status" value="1"/>
</dbReference>
<gene>
    <name evidence="14" type="ORF">SAMN04488056_103170</name>
</gene>
<organism evidence="14 15">
    <name type="scientific">Cohaesibacter marisflavi</name>
    <dbReference type="NCBI Taxonomy" id="655353"/>
    <lineage>
        <taxon>Bacteria</taxon>
        <taxon>Pseudomonadati</taxon>
        <taxon>Pseudomonadota</taxon>
        <taxon>Alphaproteobacteria</taxon>
        <taxon>Hyphomicrobiales</taxon>
        <taxon>Cohaesibacteraceae</taxon>
    </lineage>
</organism>
<proteinExistence type="inferred from homology"/>
<dbReference type="GO" id="GO:0009254">
    <property type="term" value="P:peptidoglycan turnover"/>
    <property type="evidence" value="ECO:0007669"/>
    <property type="project" value="TreeGrafter"/>
</dbReference>
<comment type="subcellular location">
    <subcellularLocation>
        <location evidence="3">Cytoplasm</location>
    </subcellularLocation>
</comment>
<keyword evidence="15" id="KW-1185">Reference proteome</keyword>
<dbReference type="AlphaFoldDB" id="A0A1I5EGD5"/>
<comment type="catalytic activity">
    <reaction evidence="1">
        <text>Hydrolyzes the link between N-acetylmuramoyl residues and L-amino acid residues in certain cell-wall glycopeptides.</text>
        <dbReference type="EC" id="3.5.1.28"/>
    </reaction>
</comment>
<dbReference type="GO" id="GO:0071555">
    <property type="term" value="P:cell wall organization"/>
    <property type="evidence" value="ECO:0007669"/>
    <property type="project" value="UniProtKB-KW"/>
</dbReference>
<dbReference type="GO" id="GO:0008745">
    <property type="term" value="F:N-acetylmuramoyl-L-alanine amidase activity"/>
    <property type="evidence" value="ECO:0007669"/>
    <property type="project" value="UniProtKB-EC"/>
</dbReference>
<protein>
    <recommendedName>
        <fullName evidence="11">1,6-anhydro-N-acetylmuramyl-L-alanine amidase AmpD</fullName>
        <ecNumber evidence="5">3.5.1.28</ecNumber>
    </recommendedName>
    <alternativeName>
        <fullName evidence="12">N-acetylmuramoyl-L-alanine amidase</fullName>
    </alternativeName>
</protein>
<dbReference type="GO" id="GO:0009253">
    <property type="term" value="P:peptidoglycan catabolic process"/>
    <property type="evidence" value="ECO:0007669"/>
    <property type="project" value="InterPro"/>
</dbReference>
<dbReference type="CDD" id="cd06583">
    <property type="entry name" value="PGRP"/>
    <property type="match status" value="1"/>
</dbReference>
<dbReference type="InterPro" id="IPR002502">
    <property type="entry name" value="Amidase_domain"/>
</dbReference>
<reference evidence="14 15" key="1">
    <citation type="submission" date="2016-10" db="EMBL/GenBank/DDBJ databases">
        <authorList>
            <person name="de Groot N.N."/>
        </authorList>
    </citation>
    <scope>NUCLEOTIDE SEQUENCE [LARGE SCALE GENOMIC DNA]</scope>
    <source>
        <strain evidence="14 15">CGMCC 1.9157</strain>
    </source>
</reference>
<dbReference type="EC" id="3.5.1.28" evidence="5"/>
<dbReference type="SMART" id="SM00644">
    <property type="entry name" value="Ami_2"/>
    <property type="match status" value="1"/>
</dbReference>
<keyword evidence="7" id="KW-0479">Metal-binding</keyword>
<evidence type="ECO:0000256" key="1">
    <source>
        <dbReference type="ARBA" id="ARBA00001561"/>
    </source>
</evidence>
<dbReference type="EMBL" id="FOVR01000003">
    <property type="protein sequence ID" value="SFO10423.1"/>
    <property type="molecule type" value="Genomic_DNA"/>
</dbReference>
<evidence type="ECO:0000313" key="15">
    <source>
        <dbReference type="Proteomes" id="UP000199236"/>
    </source>
</evidence>
<evidence type="ECO:0000256" key="4">
    <source>
        <dbReference type="ARBA" id="ARBA00007553"/>
    </source>
</evidence>
<keyword evidence="9" id="KW-0862">Zinc</keyword>
<dbReference type="InterPro" id="IPR051206">
    <property type="entry name" value="NAMLAA_amidase_2"/>
</dbReference>
<evidence type="ECO:0000256" key="11">
    <source>
        <dbReference type="ARBA" id="ARBA00039257"/>
    </source>
</evidence>
<evidence type="ECO:0000256" key="5">
    <source>
        <dbReference type="ARBA" id="ARBA00011901"/>
    </source>
</evidence>
<accession>A0A1I5EGD5</accession>
<dbReference type="RefSeq" id="WP_090070746.1">
    <property type="nucleotide sequence ID" value="NZ_FOVR01000003.1"/>
</dbReference>
<dbReference type="STRING" id="655353.SAMN04488056_103170"/>
<dbReference type="PANTHER" id="PTHR30417:SF4">
    <property type="entry name" value="1,6-ANHYDRO-N-ACETYLMURAMYL-L-ALANINE AMIDASE AMPD"/>
    <property type="match status" value="1"/>
</dbReference>
<dbReference type="PANTHER" id="PTHR30417">
    <property type="entry name" value="N-ACETYLMURAMOYL-L-ALANINE AMIDASE AMID"/>
    <property type="match status" value="1"/>
</dbReference>